<dbReference type="GeneID" id="93162216"/>
<dbReference type="Proteomes" id="UP000037392">
    <property type="component" value="Unassembled WGS sequence"/>
</dbReference>
<dbReference type="Gene3D" id="1.10.357.10">
    <property type="entry name" value="Tetracycline Repressor, domain 2"/>
    <property type="match status" value="1"/>
</dbReference>
<keyword evidence="3" id="KW-0804">Transcription</keyword>
<evidence type="ECO:0000259" key="5">
    <source>
        <dbReference type="PROSITE" id="PS50977"/>
    </source>
</evidence>
<comment type="caution">
    <text evidence="6">The sequence shown here is derived from an EMBL/GenBank/DDBJ whole genome shotgun (WGS) entry which is preliminary data.</text>
</comment>
<dbReference type="InterPro" id="IPR009057">
    <property type="entry name" value="Homeodomain-like_sf"/>
</dbReference>
<dbReference type="GO" id="GO:0003700">
    <property type="term" value="F:DNA-binding transcription factor activity"/>
    <property type="evidence" value="ECO:0007669"/>
    <property type="project" value="TreeGrafter"/>
</dbReference>
<dbReference type="PRINTS" id="PR00455">
    <property type="entry name" value="HTHTETR"/>
</dbReference>
<keyword evidence="1" id="KW-0805">Transcription regulation</keyword>
<keyword evidence="2 4" id="KW-0238">DNA-binding</keyword>
<organism evidence="6 7">
    <name type="scientific">[Clostridium] citroniae WAL-19142</name>
    <dbReference type="NCBI Taxonomy" id="742734"/>
    <lineage>
        <taxon>Bacteria</taxon>
        <taxon>Bacillati</taxon>
        <taxon>Bacillota</taxon>
        <taxon>Clostridia</taxon>
        <taxon>Lachnospirales</taxon>
        <taxon>Lachnospiraceae</taxon>
        <taxon>Enterocloster</taxon>
    </lineage>
</organism>
<dbReference type="PANTHER" id="PTHR30055">
    <property type="entry name" value="HTH-TYPE TRANSCRIPTIONAL REGULATOR RUTR"/>
    <property type="match status" value="1"/>
</dbReference>
<protein>
    <recommendedName>
        <fullName evidence="5">HTH tetR-type domain-containing protein</fullName>
    </recommendedName>
</protein>
<dbReference type="GO" id="GO:0000976">
    <property type="term" value="F:transcription cis-regulatory region binding"/>
    <property type="evidence" value="ECO:0007669"/>
    <property type="project" value="TreeGrafter"/>
</dbReference>
<evidence type="ECO:0000256" key="3">
    <source>
        <dbReference type="ARBA" id="ARBA00023163"/>
    </source>
</evidence>
<dbReference type="InterPro" id="IPR050109">
    <property type="entry name" value="HTH-type_TetR-like_transc_reg"/>
</dbReference>
<dbReference type="RefSeq" id="WP_007858964.1">
    <property type="nucleotide sequence ID" value="NZ_KQ235879.1"/>
</dbReference>
<feature type="domain" description="HTH tetR-type" evidence="5">
    <location>
        <begin position="10"/>
        <end position="70"/>
    </location>
</feature>
<evidence type="ECO:0000256" key="2">
    <source>
        <dbReference type="ARBA" id="ARBA00023125"/>
    </source>
</evidence>
<evidence type="ECO:0000256" key="1">
    <source>
        <dbReference type="ARBA" id="ARBA00023015"/>
    </source>
</evidence>
<dbReference type="InterPro" id="IPR001647">
    <property type="entry name" value="HTH_TetR"/>
</dbReference>
<evidence type="ECO:0000313" key="6">
    <source>
        <dbReference type="EMBL" id="KMW18341.1"/>
    </source>
</evidence>
<name>A0A0J9C1S3_9FIRM</name>
<evidence type="ECO:0000256" key="4">
    <source>
        <dbReference type="PROSITE-ProRule" id="PRU00335"/>
    </source>
</evidence>
<dbReference type="InterPro" id="IPR036271">
    <property type="entry name" value="Tet_transcr_reg_TetR-rel_C_sf"/>
</dbReference>
<dbReference type="PROSITE" id="PS50977">
    <property type="entry name" value="HTH_TETR_2"/>
    <property type="match status" value="1"/>
</dbReference>
<sequence>MGRRKKEPEHVHREAIASAAEDLFVHKGIQAATMDDIAKKSGYSKATLYVYFANKEEIVGYLALKSMKLLCQSLSDSALGQGTIRDRYNSICTALWKYHEQYPLYFSFTLSEINVDFDHGDFLPVEKEIYQAGEQIIEIIASFIREGMETGDFLPDLPVPETVFLFWSALSGLVQVASNKQFYLEKAMQLSKQQFLDFGFDKLYRMIERNGVI</sequence>
<reference evidence="6 7" key="1">
    <citation type="submission" date="2011-04" db="EMBL/GenBank/DDBJ databases">
        <title>The Genome Sequence of Clostridium citroniae WAL-19142.</title>
        <authorList>
            <consortium name="The Broad Institute Genome Sequencing Platform"/>
            <person name="Earl A."/>
            <person name="Ward D."/>
            <person name="Feldgarden M."/>
            <person name="Gevers D."/>
            <person name="Warren Y.A."/>
            <person name="Tyrrell K.L."/>
            <person name="Citron D.M."/>
            <person name="Goldstein E.J."/>
            <person name="Daigneault M."/>
            <person name="Allen-Vercoe E."/>
            <person name="Young S.K."/>
            <person name="Zeng Q."/>
            <person name="Gargeya S."/>
            <person name="Fitzgerald M."/>
            <person name="Haas B."/>
            <person name="Abouelleil A."/>
            <person name="Alvarado L."/>
            <person name="Arachchi H.M."/>
            <person name="Berlin A."/>
            <person name="Brown A."/>
            <person name="Chapman S.B."/>
            <person name="Chen Z."/>
            <person name="Dunbar C."/>
            <person name="Freedman E."/>
            <person name="Gearin G."/>
            <person name="Gellesch M."/>
            <person name="Goldberg J."/>
            <person name="Griggs A."/>
            <person name="Gujja S."/>
            <person name="Heilman E.R."/>
            <person name="Heiman D."/>
            <person name="Howarth C."/>
            <person name="Larson L."/>
            <person name="Lui A."/>
            <person name="MacDonald P.J."/>
            <person name="Mehta T."/>
            <person name="Montmayeur A."/>
            <person name="Murphy C."/>
            <person name="Neiman D."/>
            <person name="Pearson M."/>
            <person name="Priest M."/>
            <person name="Roberts A."/>
            <person name="Saif S."/>
            <person name="Shea T."/>
            <person name="Shenoy N."/>
            <person name="Sisk P."/>
            <person name="Stolte C."/>
            <person name="Sykes S."/>
            <person name="White J."/>
            <person name="Yandava C."/>
            <person name="Wortman J."/>
            <person name="Nusbaum C."/>
            <person name="Birren B."/>
        </authorList>
    </citation>
    <scope>NUCLEOTIDE SEQUENCE [LARGE SCALE GENOMIC DNA]</scope>
    <source>
        <strain evidence="6 7">WAL-19142</strain>
    </source>
</reference>
<gene>
    <name evidence="6" type="ORF">HMPREF9470_03251</name>
</gene>
<dbReference type="PANTHER" id="PTHR30055:SF234">
    <property type="entry name" value="HTH-TYPE TRANSCRIPTIONAL REGULATOR BETI"/>
    <property type="match status" value="1"/>
</dbReference>
<dbReference type="PATRIC" id="fig|742734.4.peg.3481"/>
<dbReference type="Pfam" id="PF00440">
    <property type="entry name" value="TetR_N"/>
    <property type="match status" value="1"/>
</dbReference>
<accession>A0A0J9C1S3</accession>
<proteinExistence type="predicted"/>
<dbReference type="SUPFAM" id="SSF46689">
    <property type="entry name" value="Homeodomain-like"/>
    <property type="match status" value="1"/>
</dbReference>
<dbReference type="AlphaFoldDB" id="A0A0J9C1S3"/>
<dbReference type="EMBL" id="ADLK01000024">
    <property type="protein sequence ID" value="KMW18341.1"/>
    <property type="molecule type" value="Genomic_DNA"/>
</dbReference>
<feature type="DNA-binding region" description="H-T-H motif" evidence="4">
    <location>
        <begin position="33"/>
        <end position="52"/>
    </location>
</feature>
<dbReference type="SUPFAM" id="SSF48498">
    <property type="entry name" value="Tetracyclin repressor-like, C-terminal domain"/>
    <property type="match status" value="1"/>
</dbReference>
<dbReference type="OrthoDB" id="9812484at2"/>
<evidence type="ECO:0000313" key="7">
    <source>
        <dbReference type="Proteomes" id="UP000037392"/>
    </source>
</evidence>